<feature type="repeat" description="TPR" evidence="1">
    <location>
        <begin position="96"/>
        <end position="129"/>
    </location>
</feature>
<feature type="repeat" description="TPR" evidence="1">
    <location>
        <begin position="241"/>
        <end position="274"/>
    </location>
</feature>
<name>A0ABV6Z4F8_UNCC1</name>
<dbReference type="EMBL" id="JBHPBY010000472">
    <property type="protein sequence ID" value="MFC1853320.1"/>
    <property type="molecule type" value="Genomic_DNA"/>
</dbReference>
<dbReference type="PROSITE" id="PS50005">
    <property type="entry name" value="TPR"/>
    <property type="match status" value="3"/>
</dbReference>
<dbReference type="InterPro" id="IPR011990">
    <property type="entry name" value="TPR-like_helical_dom_sf"/>
</dbReference>
<dbReference type="InterPro" id="IPR036249">
    <property type="entry name" value="Thioredoxin-like_sf"/>
</dbReference>
<dbReference type="SMART" id="SM00028">
    <property type="entry name" value="TPR"/>
    <property type="match status" value="3"/>
</dbReference>
<comment type="caution">
    <text evidence="2">The sequence shown here is derived from an EMBL/GenBank/DDBJ whole genome shotgun (WGS) entry which is preliminary data.</text>
</comment>
<dbReference type="Gene3D" id="1.25.40.10">
    <property type="entry name" value="Tetratricopeptide repeat domain"/>
    <property type="match status" value="2"/>
</dbReference>
<gene>
    <name evidence="2" type="ORF">ACFL27_24240</name>
</gene>
<dbReference type="InterPro" id="IPR019734">
    <property type="entry name" value="TPR_rpt"/>
</dbReference>
<evidence type="ECO:0000313" key="3">
    <source>
        <dbReference type="Proteomes" id="UP001594351"/>
    </source>
</evidence>
<dbReference type="PANTHER" id="PTHR12558">
    <property type="entry name" value="CELL DIVISION CYCLE 16,23,27"/>
    <property type="match status" value="1"/>
</dbReference>
<reference evidence="2 3" key="1">
    <citation type="submission" date="2024-09" db="EMBL/GenBank/DDBJ databases">
        <title>Laminarin stimulates single cell rates of sulfate reduction while oxygen inhibits transcriptomic activity in coastal marine sediment.</title>
        <authorList>
            <person name="Lindsay M."/>
            <person name="Orcutt B."/>
            <person name="Emerson D."/>
            <person name="Stepanauskas R."/>
            <person name="D'Angelo T."/>
        </authorList>
    </citation>
    <scope>NUCLEOTIDE SEQUENCE [LARGE SCALE GENOMIC DNA]</scope>
    <source>
        <strain evidence="2">SAG AM-311-K15</strain>
    </source>
</reference>
<proteinExistence type="predicted"/>
<dbReference type="Pfam" id="PF14559">
    <property type="entry name" value="TPR_19"/>
    <property type="match status" value="1"/>
</dbReference>
<sequence length="290" mass="32913">MNNKTFVDPQVAEFINAHYISIKINAEKDKGSELRKKYSVSGFPSVVFTTSDGSEVDRIVGFLPPLEYLKTARDYQANKNTLGDYQARLKTNPADIELNYEVGNKYAERGKFEQSRSYFKKVTDLDADNSSGKVDNAVFMSAILKFYQNDKKGAATDLNAFIIKYPDSDVLNRAYKMLANYYSSLNEPDNVVKTYRAAIKKFPEDKELHNAFAWFLAENNLHLDEALLVAKKAVALGPQDIAILDTLAEVYYKRKEYDSAIETITTAIRIEPDDDYLKKQLGKFKQAQAK</sequence>
<evidence type="ECO:0000313" key="2">
    <source>
        <dbReference type="EMBL" id="MFC1853320.1"/>
    </source>
</evidence>
<dbReference type="PANTHER" id="PTHR12558:SF13">
    <property type="entry name" value="CELL DIVISION CYCLE PROTEIN 27 HOMOLOG"/>
    <property type="match status" value="1"/>
</dbReference>
<accession>A0ABV6Z4F8</accession>
<dbReference type="SUPFAM" id="SSF48452">
    <property type="entry name" value="TPR-like"/>
    <property type="match status" value="1"/>
</dbReference>
<dbReference type="SUPFAM" id="SSF52833">
    <property type="entry name" value="Thioredoxin-like"/>
    <property type="match status" value="1"/>
</dbReference>
<dbReference type="Pfam" id="PF13181">
    <property type="entry name" value="TPR_8"/>
    <property type="match status" value="1"/>
</dbReference>
<dbReference type="Pfam" id="PF13174">
    <property type="entry name" value="TPR_6"/>
    <property type="match status" value="1"/>
</dbReference>
<protein>
    <submittedName>
        <fullName evidence="2">Tetratricopeptide repeat protein</fullName>
    </submittedName>
</protein>
<keyword evidence="1" id="KW-0802">TPR repeat</keyword>
<dbReference type="Gene3D" id="3.40.30.10">
    <property type="entry name" value="Glutaredoxin"/>
    <property type="match status" value="1"/>
</dbReference>
<feature type="repeat" description="TPR" evidence="1">
    <location>
        <begin position="172"/>
        <end position="205"/>
    </location>
</feature>
<keyword evidence="3" id="KW-1185">Reference proteome</keyword>
<dbReference type="Proteomes" id="UP001594351">
    <property type="component" value="Unassembled WGS sequence"/>
</dbReference>
<evidence type="ECO:0000256" key="1">
    <source>
        <dbReference type="PROSITE-ProRule" id="PRU00339"/>
    </source>
</evidence>
<organism evidence="2 3">
    <name type="scientific">candidate division CSSED10-310 bacterium</name>
    <dbReference type="NCBI Taxonomy" id="2855610"/>
    <lineage>
        <taxon>Bacteria</taxon>
        <taxon>Bacteria division CSSED10-310</taxon>
    </lineage>
</organism>